<proteinExistence type="predicted"/>
<evidence type="ECO:0000313" key="2">
    <source>
        <dbReference type="Proteomes" id="UP000032142"/>
    </source>
</evidence>
<protein>
    <submittedName>
        <fullName evidence="1">Uncharacterized protein</fullName>
    </submittedName>
</protein>
<organism evidence="1 2">
    <name type="scientific">Gossypium arboreum</name>
    <name type="common">Tree cotton</name>
    <name type="synonym">Gossypium nanking</name>
    <dbReference type="NCBI Taxonomy" id="29729"/>
    <lineage>
        <taxon>Eukaryota</taxon>
        <taxon>Viridiplantae</taxon>
        <taxon>Streptophyta</taxon>
        <taxon>Embryophyta</taxon>
        <taxon>Tracheophyta</taxon>
        <taxon>Spermatophyta</taxon>
        <taxon>Magnoliopsida</taxon>
        <taxon>eudicotyledons</taxon>
        <taxon>Gunneridae</taxon>
        <taxon>Pentapetalae</taxon>
        <taxon>rosids</taxon>
        <taxon>malvids</taxon>
        <taxon>Malvales</taxon>
        <taxon>Malvaceae</taxon>
        <taxon>Malvoideae</taxon>
        <taxon>Gossypium</taxon>
    </lineage>
</organism>
<sequence>MQKQKVFKENPAMITLVT</sequence>
<keyword evidence="2" id="KW-1185">Reference proteome</keyword>
<accession>A0A0B0NA72</accession>
<dbReference type="EMBL" id="JRRC01486421">
    <property type="protein sequence ID" value="KHG07981.1"/>
    <property type="molecule type" value="Genomic_DNA"/>
</dbReference>
<name>A0A0B0NA72_GOSAR</name>
<dbReference type="AlphaFoldDB" id="A0A0B0NA72"/>
<evidence type="ECO:0000313" key="1">
    <source>
        <dbReference type="EMBL" id="KHG07981.1"/>
    </source>
</evidence>
<gene>
    <name evidence="1" type="ORF">F383_35234</name>
</gene>
<reference evidence="2" key="1">
    <citation type="submission" date="2014-09" db="EMBL/GenBank/DDBJ databases">
        <authorList>
            <person name="Mudge J."/>
            <person name="Ramaraj T."/>
            <person name="Lindquist I.E."/>
            <person name="Bharti A.K."/>
            <person name="Sundararajan A."/>
            <person name="Cameron C.T."/>
            <person name="Woodward J.E."/>
            <person name="May G.D."/>
            <person name="Brubaker C."/>
            <person name="Broadhvest J."/>
            <person name="Wilkins T.A."/>
        </authorList>
    </citation>
    <scope>NUCLEOTIDE SEQUENCE</scope>
    <source>
        <strain evidence="2">cv. AKA8401</strain>
    </source>
</reference>
<comment type="caution">
    <text evidence="1">The sequence shown here is derived from an EMBL/GenBank/DDBJ whole genome shotgun (WGS) entry which is preliminary data.</text>
</comment>
<dbReference type="Proteomes" id="UP000032142">
    <property type="component" value="Unassembled WGS sequence"/>
</dbReference>